<keyword evidence="3" id="KW-0677">Repeat</keyword>
<evidence type="ECO:0000256" key="1">
    <source>
        <dbReference type="ARBA" id="ARBA00022614"/>
    </source>
</evidence>
<dbReference type="Gene3D" id="3.80.10.10">
    <property type="entry name" value="Ribonuclease Inhibitor"/>
    <property type="match status" value="1"/>
</dbReference>
<dbReference type="InParanoid" id="C3ZS14"/>
<sequence length="180" mass="20034">LPPNLRQLQVAGHSDSSGKLKPLPGLVDLRLLYLGPGDVLAAEPEAFSAVPNILGLSMSYNTIKVIGSWFGKTRKLTKLDLGWNEIKEIKSNAFRPLVKLEFLSLKHNRLCAVEEGYFTGLTKLEILHLSYNNISYVAWKALGKLTKLQMLALAHNHLLSIPHDSLTALRRVKTVNVEEN</sequence>
<reference evidence="4" key="1">
    <citation type="journal article" date="2008" name="Nature">
        <title>The amphioxus genome and the evolution of the chordate karyotype.</title>
        <authorList>
            <consortium name="US DOE Joint Genome Institute (JGI-PGF)"/>
            <person name="Putnam N.H."/>
            <person name="Butts T."/>
            <person name="Ferrier D.E.K."/>
            <person name="Furlong R.F."/>
            <person name="Hellsten U."/>
            <person name="Kawashima T."/>
            <person name="Robinson-Rechavi M."/>
            <person name="Shoguchi E."/>
            <person name="Terry A."/>
            <person name="Yu J.-K."/>
            <person name="Benito-Gutierrez E.L."/>
            <person name="Dubchak I."/>
            <person name="Garcia-Fernandez J."/>
            <person name="Gibson-Brown J.J."/>
            <person name="Grigoriev I.V."/>
            <person name="Horton A.C."/>
            <person name="de Jong P.J."/>
            <person name="Jurka J."/>
            <person name="Kapitonov V.V."/>
            <person name="Kohara Y."/>
            <person name="Kuroki Y."/>
            <person name="Lindquist E."/>
            <person name="Lucas S."/>
            <person name="Osoegawa K."/>
            <person name="Pennacchio L.A."/>
            <person name="Salamov A.A."/>
            <person name="Satou Y."/>
            <person name="Sauka-Spengler T."/>
            <person name="Schmutz J."/>
            <person name="Shin-I T."/>
            <person name="Toyoda A."/>
            <person name="Bronner-Fraser M."/>
            <person name="Fujiyama A."/>
            <person name="Holland L.Z."/>
            <person name="Holland P.W.H."/>
            <person name="Satoh N."/>
            <person name="Rokhsar D.S."/>
        </authorList>
    </citation>
    <scope>NUCLEOTIDE SEQUENCE [LARGE SCALE GENOMIC DNA]</scope>
    <source>
        <strain evidence="4">S238N-H82</strain>
        <tissue evidence="4">Testes</tissue>
    </source>
</reference>
<keyword evidence="1" id="KW-0433">Leucine-rich repeat</keyword>
<keyword evidence="2" id="KW-0732">Signal</keyword>
<dbReference type="EMBL" id="GG666669">
    <property type="protein sequence ID" value="EEN44651.1"/>
    <property type="molecule type" value="Genomic_DNA"/>
</dbReference>
<dbReference type="Pfam" id="PF13855">
    <property type="entry name" value="LRR_8"/>
    <property type="match status" value="1"/>
</dbReference>
<accession>C3ZS14</accession>
<feature type="non-terminal residue" evidence="4">
    <location>
        <position position="180"/>
    </location>
</feature>
<dbReference type="Pfam" id="PF13516">
    <property type="entry name" value="LRR_6"/>
    <property type="match status" value="1"/>
</dbReference>
<dbReference type="InterPro" id="IPR032675">
    <property type="entry name" value="LRR_dom_sf"/>
</dbReference>
<gene>
    <name evidence="4" type="ORF">BRAFLDRAFT_240722</name>
</gene>
<dbReference type="PROSITE" id="PS51450">
    <property type="entry name" value="LRR"/>
    <property type="match status" value="1"/>
</dbReference>
<dbReference type="AlphaFoldDB" id="C3ZS14"/>
<organism>
    <name type="scientific">Branchiostoma floridae</name>
    <name type="common">Florida lancelet</name>
    <name type="synonym">Amphioxus</name>
    <dbReference type="NCBI Taxonomy" id="7739"/>
    <lineage>
        <taxon>Eukaryota</taxon>
        <taxon>Metazoa</taxon>
        <taxon>Chordata</taxon>
        <taxon>Cephalochordata</taxon>
        <taxon>Leptocardii</taxon>
        <taxon>Amphioxiformes</taxon>
        <taxon>Branchiostomatidae</taxon>
        <taxon>Branchiostoma</taxon>
    </lineage>
</organism>
<protein>
    <submittedName>
        <fullName evidence="4">Uncharacterized protein</fullName>
    </submittedName>
</protein>
<evidence type="ECO:0000256" key="3">
    <source>
        <dbReference type="ARBA" id="ARBA00022737"/>
    </source>
</evidence>
<evidence type="ECO:0000256" key="2">
    <source>
        <dbReference type="ARBA" id="ARBA00022729"/>
    </source>
</evidence>
<dbReference type="PANTHER" id="PTHR24366:SF161">
    <property type="entry name" value="TIR DOMAIN-CONTAINING PROTEIN"/>
    <property type="match status" value="1"/>
</dbReference>
<dbReference type="SUPFAM" id="SSF52058">
    <property type="entry name" value="L domain-like"/>
    <property type="match status" value="1"/>
</dbReference>
<dbReference type="InterPro" id="IPR001611">
    <property type="entry name" value="Leu-rich_rpt"/>
</dbReference>
<dbReference type="STRING" id="7739.C3ZS14"/>
<dbReference type="InterPro" id="IPR003591">
    <property type="entry name" value="Leu-rich_rpt_typical-subtyp"/>
</dbReference>
<dbReference type="SMART" id="SM00369">
    <property type="entry name" value="LRR_TYP"/>
    <property type="match status" value="4"/>
</dbReference>
<proteinExistence type="predicted"/>
<evidence type="ECO:0000313" key="4">
    <source>
        <dbReference type="EMBL" id="EEN44651.1"/>
    </source>
</evidence>
<dbReference type="PANTHER" id="PTHR24366">
    <property type="entry name" value="IG(IMMUNOGLOBULIN) AND LRR(LEUCINE RICH REPEAT) DOMAINS"/>
    <property type="match status" value="1"/>
</dbReference>
<name>C3ZS14_BRAFL</name>
<dbReference type="eggNOG" id="KOG4237">
    <property type="taxonomic scope" value="Eukaryota"/>
</dbReference>
<feature type="non-terminal residue" evidence="4">
    <location>
        <position position="1"/>
    </location>
</feature>